<keyword evidence="4" id="KW-1185">Reference proteome</keyword>
<feature type="compositionally biased region" description="Low complexity" evidence="1">
    <location>
        <begin position="308"/>
        <end position="381"/>
    </location>
</feature>
<evidence type="ECO:0000313" key="4">
    <source>
        <dbReference type="Proteomes" id="UP000355283"/>
    </source>
</evidence>
<evidence type="ECO:0000256" key="2">
    <source>
        <dbReference type="SAM" id="SignalP"/>
    </source>
</evidence>
<sequence length="622" mass="66113">MHRACLLLAFLSLAWLPSFSGQQCPRFQLTAKVRPNNRRGVLAGRGRARILVTMRGQGPARDAAFKLELPNGLAVLQTRTRPSSKAVADPTIVQNSDGSTAIYWTDMAFYKTKSFKRTFQAKVIVDECAPDVLAVTALAYLVNATDMTPYCTESLAAPANAHVRYSRTKKAGLGEKSLKGHATCAPTPAPTVNPAAPFSLYAPGQRGVPSRLAPFEDRRLVDDIRLNAEQDMIRKVPDGTRTLQASASIATPSECFSYCSLNGDVSAPFFFSWNTVTSQCFCCTGDCTLILDGNFDTYQAVVDETAVPTSAPTPAQPTAAPTTSAPSSAPTDMPTASPTSAPTPAQPTAAPMTSAPSSTPTAMPTASPSAAPTTPSPSTSPENIVECEEVFDNSGLIFNECGAFTTCSEGFDLGFGLLDPLDCPRACKSIGDFFMATFKQEDGSCRCITKEEYEESGVIVAAGQELYTLTPEGSTIQLSEQCSVAPTPQPAVTTPSPSVPQQRNHECRLETLDPDGDGLGLEIHFCGRYTTCSEGTIVPAATSPRLCAQACVDAGGYFMATFNPEDGSCKCTTKEEYEESGVLIGARQVLFTLTPEGSTIQVSEQCGEAPEWEEPEDAAEAD</sequence>
<dbReference type="Proteomes" id="UP000355283">
    <property type="component" value="Unassembled WGS sequence"/>
</dbReference>
<feature type="compositionally biased region" description="Acidic residues" evidence="1">
    <location>
        <begin position="610"/>
        <end position="622"/>
    </location>
</feature>
<gene>
    <name evidence="3" type="ORF">NSK_006337</name>
</gene>
<proteinExistence type="predicted"/>
<dbReference type="AlphaFoldDB" id="A0A4D9CUV4"/>
<protein>
    <recommendedName>
        <fullName evidence="5">WSC domain-containing protein</fullName>
    </recommendedName>
</protein>
<feature type="signal peptide" evidence="2">
    <location>
        <begin position="1"/>
        <end position="21"/>
    </location>
</feature>
<comment type="caution">
    <text evidence="3">The sequence shown here is derived from an EMBL/GenBank/DDBJ whole genome shotgun (WGS) entry which is preliminary data.</text>
</comment>
<feature type="region of interest" description="Disordered" evidence="1">
    <location>
        <begin position="603"/>
        <end position="622"/>
    </location>
</feature>
<evidence type="ECO:0000256" key="1">
    <source>
        <dbReference type="SAM" id="MobiDB-lite"/>
    </source>
</evidence>
<feature type="chain" id="PRO_5020035231" description="WSC domain-containing protein" evidence="2">
    <location>
        <begin position="22"/>
        <end position="622"/>
    </location>
</feature>
<dbReference type="EMBL" id="SDOX01000114">
    <property type="protein sequence ID" value="TFJ82364.1"/>
    <property type="molecule type" value="Genomic_DNA"/>
</dbReference>
<evidence type="ECO:0000313" key="3">
    <source>
        <dbReference type="EMBL" id="TFJ82364.1"/>
    </source>
</evidence>
<keyword evidence="2" id="KW-0732">Signal</keyword>
<reference evidence="3 4" key="1">
    <citation type="submission" date="2019-01" db="EMBL/GenBank/DDBJ databases">
        <title>Nuclear Genome Assembly of the Microalgal Biofuel strain Nannochloropsis salina CCMP1776.</title>
        <authorList>
            <person name="Hovde B."/>
        </authorList>
    </citation>
    <scope>NUCLEOTIDE SEQUENCE [LARGE SCALE GENOMIC DNA]</scope>
    <source>
        <strain evidence="3 4">CCMP1776</strain>
    </source>
</reference>
<evidence type="ECO:0008006" key="5">
    <source>
        <dbReference type="Google" id="ProtNLM"/>
    </source>
</evidence>
<name>A0A4D9CUV4_9STRA</name>
<organism evidence="3 4">
    <name type="scientific">Nannochloropsis salina CCMP1776</name>
    <dbReference type="NCBI Taxonomy" id="1027361"/>
    <lineage>
        <taxon>Eukaryota</taxon>
        <taxon>Sar</taxon>
        <taxon>Stramenopiles</taxon>
        <taxon>Ochrophyta</taxon>
        <taxon>Eustigmatophyceae</taxon>
        <taxon>Eustigmatales</taxon>
        <taxon>Monodopsidaceae</taxon>
        <taxon>Microchloropsis</taxon>
        <taxon>Microchloropsis salina</taxon>
    </lineage>
</organism>
<accession>A0A4D9CUV4</accession>
<feature type="region of interest" description="Disordered" evidence="1">
    <location>
        <begin position="308"/>
        <end position="382"/>
    </location>
</feature>